<evidence type="ECO:0000313" key="3">
    <source>
        <dbReference type="Proteomes" id="UP000214596"/>
    </source>
</evidence>
<accession>A0A0L8TN11</accession>
<dbReference type="Proteomes" id="UP000214596">
    <property type="component" value="Unassembled WGS sequence"/>
</dbReference>
<gene>
    <name evidence="1" type="ORF">CA163_13155</name>
    <name evidence="2" type="ORF">FVP01_19475</name>
</gene>
<dbReference type="EMBL" id="VRMQ01000005">
    <property type="protein sequence ID" value="TXN14614.1"/>
    <property type="molecule type" value="Genomic_DNA"/>
</dbReference>
<dbReference type="AlphaFoldDB" id="A0A0L8TN11"/>
<evidence type="ECO:0000313" key="4">
    <source>
        <dbReference type="Proteomes" id="UP000321504"/>
    </source>
</evidence>
<protein>
    <submittedName>
        <fullName evidence="1">Uncharacterized protein</fullName>
    </submittedName>
</protein>
<dbReference type="Proteomes" id="UP000321504">
    <property type="component" value="Unassembled WGS sequence"/>
</dbReference>
<name>A0A0L8TN11_VIBPH</name>
<evidence type="ECO:0000313" key="1">
    <source>
        <dbReference type="EMBL" id="OXE32349.1"/>
    </source>
</evidence>
<reference evidence="1 3" key="1">
    <citation type="journal article" date="2017" name="Appl. Environ. Microbiol.">
        <title>Parallel evolution of two clades of a major Atlantic endemic Vibrio parahaemolyticus pathogen lineage by independent acquisition of related pathogenicity islands.</title>
        <authorList>
            <person name="Xu F."/>
            <person name="Gonzalez-Escalona N."/>
            <person name="Drees K.P."/>
            <person name="Sebra R.P."/>
            <person name="Cooper V.S."/>
            <person name="Jones S.H."/>
            <person name="Whistler C.A."/>
        </authorList>
    </citation>
    <scope>NUCLEOTIDE SEQUENCE [LARGE SCALE GENOMIC DNA]</scope>
    <source>
        <strain evidence="1 3">MAVP-3</strain>
    </source>
</reference>
<organism evidence="1 3">
    <name type="scientific">Vibrio parahaemolyticus</name>
    <dbReference type="NCBI Taxonomy" id="670"/>
    <lineage>
        <taxon>Bacteria</taxon>
        <taxon>Pseudomonadati</taxon>
        <taxon>Pseudomonadota</taxon>
        <taxon>Gammaproteobacteria</taxon>
        <taxon>Vibrionales</taxon>
        <taxon>Vibrionaceae</taxon>
        <taxon>Vibrio</taxon>
    </lineage>
</organism>
<sequence>MICLASRNVFPDLAEWEGWVELTSLPVIAVNQCQLRLVKCDEAHSRNFERDYREIYPKSNRLLLVAALKNEPFGSL</sequence>
<dbReference type="EMBL" id="NIXT01000709">
    <property type="protein sequence ID" value="OXE32349.1"/>
    <property type="molecule type" value="Genomic_DNA"/>
</dbReference>
<reference evidence="2 4" key="2">
    <citation type="submission" date="2019-08" db="EMBL/GenBank/DDBJ databases">
        <title>Emerging of two pre-pandemic pathogenic O4:KUT lineages of Vibrio parahaemolyticus in coastal eastern China.</title>
        <authorList>
            <person name="Yu H."/>
        </authorList>
    </citation>
    <scope>NUCLEOTIDE SEQUENCE [LARGE SCALE GENOMIC DNA]</scope>
    <source>
        <strain evidence="2 4">HZ17-383</strain>
    </source>
</reference>
<evidence type="ECO:0000313" key="2">
    <source>
        <dbReference type="EMBL" id="TXN14614.1"/>
    </source>
</evidence>
<proteinExistence type="predicted"/>
<comment type="caution">
    <text evidence="1">The sequence shown here is derived from an EMBL/GenBank/DDBJ whole genome shotgun (WGS) entry which is preliminary data.</text>
</comment>